<dbReference type="GO" id="GO:0017004">
    <property type="term" value="P:cytochrome complex assembly"/>
    <property type="evidence" value="ECO:0007669"/>
    <property type="project" value="InterPro"/>
</dbReference>
<feature type="transmembrane region" description="Helical" evidence="1">
    <location>
        <begin position="32"/>
        <end position="51"/>
    </location>
</feature>
<feature type="transmembrane region" description="Helical" evidence="1">
    <location>
        <begin position="239"/>
        <end position="262"/>
    </location>
</feature>
<dbReference type="PANTHER" id="PTHR38034:SF1">
    <property type="entry name" value="INNER MEMBRANE PROTEIN YPJD"/>
    <property type="match status" value="1"/>
</dbReference>
<feature type="transmembrane region" description="Helical" evidence="1">
    <location>
        <begin position="175"/>
        <end position="197"/>
    </location>
</feature>
<feature type="transmembrane region" description="Helical" evidence="1">
    <location>
        <begin position="209"/>
        <end position="227"/>
    </location>
</feature>
<organism evidence="3 4">
    <name type="scientific">Reinekea thalattae</name>
    <dbReference type="NCBI Taxonomy" id="2593301"/>
    <lineage>
        <taxon>Bacteria</taxon>
        <taxon>Pseudomonadati</taxon>
        <taxon>Pseudomonadota</taxon>
        <taxon>Gammaproteobacteria</taxon>
        <taxon>Oceanospirillales</taxon>
        <taxon>Saccharospirillaceae</taxon>
        <taxon>Reinekea</taxon>
    </lineage>
</organism>
<feature type="transmembrane region" description="Helical" evidence="1">
    <location>
        <begin position="63"/>
        <end position="84"/>
    </location>
</feature>
<dbReference type="AlphaFoldDB" id="A0A5C8Z777"/>
<proteinExistence type="predicted"/>
<keyword evidence="1" id="KW-0472">Membrane</keyword>
<reference evidence="3 4" key="1">
    <citation type="submission" date="2019-07" db="EMBL/GenBank/DDBJ databases">
        <title>Reinekea sp. strain SSH23 genome sequencing and assembly.</title>
        <authorList>
            <person name="Kim I."/>
        </authorList>
    </citation>
    <scope>NUCLEOTIDE SEQUENCE [LARGE SCALE GENOMIC DNA]</scope>
    <source>
        <strain evidence="3 4">SSH23</strain>
    </source>
</reference>
<feature type="transmembrane region" description="Helical" evidence="1">
    <location>
        <begin position="90"/>
        <end position="109"/>
    </location>
</feature>
<dbReference type="GO" id="GO:0005886">
    <property type="term" value="C:plasma membrane"/>
    <property type="evidence" value="ECO:0007669"/>
    <property type="project" value="TreeGrafter"/>
</dbReference>
<gene>
    <name evidence="3" type="ORF">FME95_00475</name>
</gene>
<dbReference type="OrthoDB" id="9780793at2"/>
<evidence type="ECO:0000259" key="2">
    <source>
        <dbReference type="Pfam" id="PF01578"/>
    </source>
</evidence>
<evidence type="ECO:0000256" key="1">
    <source>
        <dbReference type="SAM" id="Phobius"/>
    </source>
</evidence>
<accession>A0A5C8Z777</accession>
<keyword evidence="3" id="KW-0378">Hydrolase</keyword>
<dbReference type="InterPro" id="IPR002541">
    <property type="entry name" value="Cyt_c_assembly"/>
</dbReference>
<dbReference type="GO" id="GO:0016787">
    <property type="term" value="F:hydrolase activity"/>
    <property type="evidence" value="ECO:0007669"/>
    <property type="project" value="UniProtKB-KW"/>
</dbReference>
<dbReference type="InterPro" id="IPR052372">
    <property type="entry name" value="YpjD/HemX"/>
</dbReference>
<dbReference type="PANTHER" id="PTHR38034">
    <property type="entry name" value="INNER MEMBRANE PROTEIN YPJD"/>
    <property type="match status" value="1"/>
</dbReference>
<evidence type="ECO:0000313" key="4">
    <source>
        <dbReference type="Proteomes" id="UP000321764"/>
    </source>
</evidence>
<protein>
    <submittedName>
        <fullName evidence="3">Phosphohydrolase</fullName>
    </submittedName>
</protein>
<keyword evidence="1" id="KW-1133">Transmembrane helix</keyword>
<evidence type="ECO:0000313" key="3">
    <source>
        <dbReference type="EMBL" id="TXR53088.1"/>
    </source>
</evidence>
<dbReference type="GO" id="GO:0020037">
    <property type="term" value="F:heme binding"/>
    <property type="evidence" value="ECO:0007669"/>
    <property type="project" value="InterPro"/>
</dbReference>
<dbReference type="RefSeq" id="WP_147712024.1">
    <property type="nucleotide sequence ID" value="NZ_VKAD01000001.1"/>
</dbReference>
<comment type="caution">
    <text evidence="3">The sequence shown here is derived from an EMBL/GenBank/DDBJ whole genome shotgun (WGS) entry which is preliminary data.</text>
</comment>
<keyword evidence="4" id="KW-1185">Reference proteome</keyword>
<dbReference type="EMBL" id="VKAD01000001">
    <property type="protein sequence ID" value="TXR53088.1"/>
    <property type="molecule type" value="Genomic_DNA"/>
</dbReference>
<dbReference type="Pfam" id="PF01578">
    <property type="entry name" value="Cytochrom_C_asm"/>
    <property type="match status" value="1"/>
</dbReference>
<feature type="transmembrane region" description="Helical" evidence="1">
    <location>
        <begin position="121"/>
        <end position="144"/>
    </location>
</feature>
<keyword evidence="1" id="KW-0812">Transmembrane</keyword>
<feature type="domain" description="Cytochrome c assembly protein" evidence="2">
    <location>
        <begin position="43"/>
        <end position="261"/>
    </location>
</feature>
<name>A0A5C8Z777_9GAMM</name>
<dbReference type="Proteomes" id="UP000321764">
    <property type="component" value="Unassembled WGS sequence"/>
</dbReference>
<sequence length="265" mass="29588">MILLLWIAILTYSACGITTIDSVWRANNRPKWQIYLPAYIGLAAHSAHILLTVHVDGLLQLSLLNSVSICIWLMISVILISSLTKPLHNLFTFLMPICALLLVIAAYIPQHAAPKLYSTGMLFHIFIALLSASIMTITTLQAALVDIQSSGLHKHHTSSRIMKALPPLLSMERLMFEWLIVGFCLLTIAIVTGATFIENIFAQHLIHKTVLTVIAWFFYGALIFGHLQLGWRGQRASRMIYTGSVFLVLAFIGSKFVLEYLLNIS</sequence>